<evidence type="ECO:0000256" key="5">
    <source>
        <dbReference type="ARBA" id="ARBA00022989"/>
    </source>
</evidence>
<gene>
    <name evidence="10" type="ORF">FOC49_08160</name>
</gene>
<feature type="transmembrane region" description="Helical" evidence="7">
    <location>
        <begin position="57"/>
        <end position="77"/>
    </location>
</feature>
<dbReference type="Proteomes" id="UP000425411">
    <property type="component" value="Chromosome"/>
</dbReference>
<dbReference type="InterPro" id="IPR000045">
    <property type="entry name" value="Prepilin_IV_endopep_pep"/>
</dbReference>
<organism evidence="10 11">
    <name type="scientific">Gemella morbillorum</name>
    <dbReference type="NCBI Taxonomy" id="29391"/>
    <lineage>
        <taxon>Bacteria</taxon>
        <taxon>Bacillati</taxon>
        <taxon>Bacillota</taxon>
        <taxon>Bacilli</taxon>
        <taxon>Bacillales</taxon>
        <taxon>Gemellaceae</taxon>
        <taxon>Gemella</taxon>
    </lineage>
</organism>
<evidence type="ECO:0000313" key="10">
    <source>
        <dbReference type="EMBL" id="QGS09952.1"/>
    </source>
</evidence>
<keyword evidence="6 7" id="KW-0472">Membrane</keyword>
<feature type="transmembrane region" description="Helical" evidence="7">
    <location>
        <begin position="113"/>
        <end position="132"/>
    </location>
</feature>
<evidence type="ECO:0000256" key="2">
    <source>
        <dbReference type="ARBA" id="ARBA00005801"/>
    </source>
</evidence>
<keyword evidence="11" id="KW-1185">Reference proteome</keyword>
<comment type="similarity">
    <text evidence="2">Belongs to the peptidase A24 family.</text>
</comment>
<feature type="domain" description="Prepilin type IV endopeptidase peptidase" evidence="8">
    <location>
        <begin position="92"/>
        <end position="191"/>
    </location>
</feature>
<evidence type="ECO:0000256" key="4">
    <source>
        <dbReference type="ARBA" id="ARBA00022692"/>
    </source>
</evidence>
<dbReference type="EMBL" id="CP046314">
    <property type="protein sequence ID" value="QGS09952.1"/>
    <property type="molecule type" value="Genomic_DNA"/>
</dbReference>
<evidence type="ECO:0000256" key="7">
    <source>
        <dbReference type="SAM" id="Phobius"/>
    </source>
</evidence>
<name>A0AAP9HEC2_9BACL</name>
<dbReference type="GO" id="GO:0005886">
    <property type="term" value="C:plasma membrane"/>
    <property type="evidence" value="ECO:0007669"/>
    <property type="project" value="UniProtKB-SubCell"/>
</dbReference>
<feature type="domain" description="Prepilin peptidase A24 N-terminal" evidence="9">
    <location>
        <begin position="14"/>
        <end position="76"/>
    </location>
</feature>
<dbReference type="GO" id="GO:0004190">
    <property type="term" value="F:aspartic-type endopeptidase activity"/>
    <property type="evidence" value="ECO:0007669"/>
    <property type="project" value="InterPro"/>
</dbReference>
<evidence type="ECO:0000256" key="1">
    <source>
        <dbReference type="ARBA" id="ARBA00004651"/>
    </source>
</evidence>
<evidence type="ECO:0000256" key="3">
    <source>
        <dbReference type="ARBA" id="ARBA00022475"/>
    </source>
</evidence>
<sequence length="227" mass="26868">MFASATKCLVDSEEKRSFLTRRSQCSTCKKELNFLDLIPIVSYLFKLGRCSYCKSRIPFDIFLYEFFTLIVLIFYFIFNKYFIFLNLFYISILIYLIFIAIEDVRCLEVVDELFYIFLLLNIGLLIFNFHFFDIFEWSLLVVIYHVLYFITRGSLGYGDIKVFCVLVLNLNFFEGIYLFAFTFLYAGFFALGILVFKKVKRGTKIPLVPFIALGYFSVLLIREGILW</sequence>
<dbReference type="Gene3D" id="1.20.120.1220">
    <property type="match status" value="1"/>
</dbReference>
<dbReference type="PANTHER" id="PTHR30487:SF0">
    <property type="entry name" value="PREPILIN LEADER PEPTIDASE_N-METHYLTRANSFERASE-RELATED"/>
    <property type="match status" value="1"/>
</dbReference>
<protein>
    <submittedName>
        <fullName evidence="10">Prepilin peptidase</fullName>
    </submittedName>
</protein>
<evidence type="ECO:0000259" key="8">
    <source>
        <dbReference type="Pfam" id="PF01478"/>
    </source>
</evidence>
<dbReference type="InterPro" id="IPR050882">
    <property type="entry name" value="Prepilin_peptidase/N-MTase"/>
</dbReference>
<dbReference type="GO" id="GO:0006465">
    <property type="term" value="P:signal peptide processing"/>
    <property type="evidence" value="ECO:0007669"/>
    <property type="project" value="TreeGrafter"/>
</dbReference>
<feature type="transmembrane region" description="Helical" evidence="7">
    <location>
        <begin position="83"/>
        <end position="101"/>
    </location>
</feature>
<keyword evidence="5 7" id="KW-1133">Transmembrane helix</keyword>
<comment type="subcellular location">
    <subcellularLocation>
        <location evidence="1">Cell membrane</location>
        <topology evidence="1">Multi-pass membrane protein</topology>
    </subcellularLocation>
</comment>
<feature type="transmembrane region" description="Helical" evidence="7">
    <location>
        <begin position="207"/>
        <end position="225"/>
    </location>
</feature>
<dbReference type="PANTHER" id="PTHR30487">
    <property type="entry name" value="TYPE 4 PREPILIN-LIKE PROTEINS LEADER PEPTIDE-PROCESSING ENZYME"/>
    <property type="match status" value="1"/>
</dbReference>
<dbReference type="InterPro" id="IPR010627">
    <property type="entry name" value="Prepilin_pept_A24_N"/>
</dbReference>
<dbReference type="AlphaFoldDB" id="A0AAP9HEC2"/>
<keyword evidence="4 7" id="KW-0812">Transmembrane</keyword>
<dbReference type="Pfam" id="PF06750">
    <property type="entry name" value="A24_N_bact"/>
    <property type="match status" value="1"/>
</dbReference>
<accession>A0AAP9HEC2</accession>
<keyword evidence="3" id="KW-1003">Cell membrane</keyword>
<evidence type="ECO:0000259" key="9">
    <source>
        <dbReference type="Pfam" id="PF06750"/>
    </source>
</evidence>
<proteinExistence type="inferred from homology"/>
<evidence type="ECO:0000313" key="11">
    <source>
        <dbReference type="Proteomes" id="UP000425411"/>
    </source>
</evidence>
<evidence type="ECO:0000256" key="6">
    <source>
        <dbReference type="ARBA" id="ARBA00023136"/>
    </source>
</evidence>
<dbReference type="Pfam" id="PF01478">
    <property type="entry name" value="Peptidase_A24"/>
    <property type="match status" value="1"/>
</dbReference>
<feature type="transmembrane region" description="Helical" evidence="7">
    <location>
        <begin position="176"/>
        <end position="195"/>
    </location>
</feature>
<reference evidence="10 11" key="1">
    <citation type="submission" date="2019-11" db="EMBL/GenBank/DDBJ databases">
        <title>FDA dAtabase for Regulatory Grade micrObial Sequences (FDA-ARGOS): Supporting development and validation of Infectious Disease Dx tests.</title>
        <authorList>
            <person name="Turner S."/>
            <person name="Byrd R."/>
            <person name="Tallon L."/>
            <person name="Sadzewicz L."/>
            <person name="Vavikolanu K."/>
            <person name="Mehta A."/>
            <person name="Aluvathingal J."/>
            <person name="Nadendla S."/>
            <person name="Myers T."/>
            <person name="Yan Y."/>
            <person name="Sichtig H."/>
        </authorList>
    </citation>
    <scope>NUCLEOTIDE SEQUENCE [LARGE SCALE GENOMIC DNA]</scope>
    <source>
        <strain evidence="10 11">FDAARGOS_741</strain>
    </source>
</reference>